<dbReference type="AlphaFoldDB" id="A0AA86PPH7"/>
<evidence type="ECO:0000256" key="1">
    <source>
        <dbReference type="SAM" id="Phobius"/>
    </source>
</evidence>
<dbReference type="GO" id="GO:0016209">
    <property type="term" value="F:antioxidant activity"/>
    <property type="evidence" value="ECO:0007669"/>
    <property type="project" value="InterPro"/>
</dbReference>
<evidence type="ECO:0000313" key="3">
    <source>
        <dbReference type="EMBL" id="CAI9943336.1"/>
    </source>
</evidence>
<evidence type="ECO:0000313" key="4">
    <source>
        <dbReference type="EMBL" id="CAL6041021.1"/>
    </source>
</evidence>
<keyword evidence="1" id="KW-1133">Transmembrane helix</keyword>
<dbReference type="InterPro" id="IPR050553">
    <property type="entry name" value="Thioredoxin_ResA/DsbE_sf"/>
</dbReference>
<keyword evidence="1" id="KW-0812">Transmembrane</keyword>
<dbReference type="PANTHER" id="PTHR42852:SF18">
    <property type="entry name" value="CHROMOSOME UNDETERMINED SCAFFOLD_47, WHOLE GENOME SHOTGUN SEQUENCE"/>
    <property type="match status" value="1"/>
</dbReference>
<sequence length="166" mass="19131">MANSQFILVGFLLFVGFQFLQKLIKKLTFKPFQMPLLLQSDYIKNPQKQDNQTLQVIECFATWCAPCRNMIPHLNKLVKDHPDVFVISVSSEKREVVEKFMENNPMNYNVAAGSLHQEIMKKCGAMGIPHSCLFMHKMLIWQGHPMNLEAQIAKYKNILNSGEKSE</sequence>
<feature type="domain" description="Alkyl hydroperoxide reductase subunit C/ Thiol specific antioxidant" evidence="2">
    <location>
        <begin position="54"/>
        <end position="126"/>
    </location>
</feature>
<keyword evidence="1" id="KW-0472">Membrane</keyword>
<dbReference type="PROSITE" id="PS00194">
    <property type="entry name" value="THIOREDOXIN_1"/>
    <property type="match status" value="1"/>
</dbReference>
<proteinExistence type="predicted"/>
<dbReference type="EMBL" id="CATOUU010000714">
    <property type="protein sequence ID" value="CAI9943336.1"/>
    <property type="molecule type" value="Genomic_DNA"/>
</dbReference>
<name>A0AA86PPH7_9EUKA</name>
<dbReference type="GO" id="GO:0016491">
    <property type="term" value="F:oxidoreductase activity"/>
    <property type="evidence" value="ECO:0007669"/>
    <property type="project" value="InterPro"/>
</dbReference>
<reference evidence="3" key="1">
    <citation type="submission" date="2023-06" db="EMBL/GenBank/DDBJ databases">
        <authorList>
            <person name="Kurt Z."/>
        </authorList>
    </citation>
    <scope>NUCLEOTIDE SEQUENCE</scope>
</reference>
<dbReference type="EMBL" id="CAXDID020000147">
    <property type="protein sequence ID" value="CAL6041021.1"/>
    <property type="molecule type" value="Genomic_DNA"/>
</dbReference>
<dbReference type="Proteomes" id="UP001642409">
    <property type="component" value="Unassembled WGS sequence"/>
</dbReference>
<dbReference type="SUPFAM" id="SSF52833">
    <property type="entry name" value="Thioredoxin-like"/>
    <property type="match status" value="1"/>
</dbReference>
<keyword evidence="5" id="KW-1185">Reference proteome</keyword>
<dbReference type="InterPro" id="IPR000866">
    <property type="entry name" value="AhpC/TSA"/>
</dbReference>
<dbReference type="Gene3D" id="3.40.30.10">
    <property type="entry name" value="Glutaredoxin"/>
    <property type="match status" value="1"/>
</dbReference>
<feature type="transmembrane region" description="Helical" evidence="1">
    <location>
        <begin position="6"/>
        <end position="24"/>
    </location>
</feature>
<dbReference type="InterPro" id="IPR036249">
    <property type="entry name" value="Thioredoxin-like_sf"/>
</dbReference>
<comment type="caution">
    <text evidence="3">The sequence shown here is derived from an EMBL/GenBank/DDBJ whole genome shotgun (WGS) entry which is preliminary data.</text>
</comment>
<accession>A0AA86PPH7</accession>
<dbReference type="Pfam" id="PF00578">
    <property type="entry name" value="AhpC-TSA"/>
    <property type="match status" value="1"/>
</dbReference>
<organism evidence="3">
    <name type="scientific">Hexamita inflata</name>
    <dbReference type="NCBI Taxonomy" id="28002"/>
    <lineage>
        <taxon>Eukaryota</taxon>
        <taxon>Metamonada</taxon>
        <taxon>Diplomonadida</taxon>
        <taxon>Hexamitidae</taxon>
        <taxon>Hexamitinae</taxon>
        <taxon>Hexamita</taxon>
    </lineage>
</organism>
<dbReference type="CDD" id="cd02966">
    <property type="entry name" value="TlpA_like_family"/>
    <property type="match status" value="1"/>
</dbReference>
<dbReference type="InterPro" id="IPR017937">
    <property type="entry name" value="Thioredoxin_CS"/>
</dbReference>
<reference evidence="4 5" key="2">
    <citation type="submission" date="2024-07" db="EMBL/GenBank/DDBJ databases">
        <authorList>
            <person name="Akdeniz Z."/>
        </authorList>
    </citation>
    <scope>NUCLEOTIDE SEQUENCE [LARGE SCALE GENOMIC DNA]</scope>
</reference>
<evidence type="ECO:0000259" key="2">
    <source>
        <dbReference type="Pfam" id="PF00578"/>
    </source>
</evidence>
<gene>
    <name evidence="3" type="ORF">HINF_LOCUS30981</name>
    <name evidence="4" type="ORF">HINF_LOCUS38674</name>
</gene>
<protein>
    <submittedName>
        <fullName evidence="3">Putative</fullName>
    </submittedName>
</protein>
<evidence type="ECO:0000313" key="5">
    <source>
        <dbReference type="Proteomes" id="UP001642409"/>
    </source>
</evidence>
<dbReference type="PANTHER" id="PTHR42852">
    <property type="entry name" value="THIOL:DISULFIDE INTERCHANGE PROTEIN DSBE"/>
    <property type="match status" value="1"/>
</dbReference>